<evidence type="ECO:0000256" key="2">
    <source>
        <dbReference type="PROSITE-ProRule" id="PRU00169"/>
    </source>
</evidence>
<dbReference type="Proteomes" id="UP001595557">
    <property type="component" value="Unassembled WGS sequence"/>
</dbReference>
<dbReference type="InterPro" id="IPR001789">
    <property type="entry name" value="Sig_transdc_resp-reg_receiver"/>
</dbReference>
<proteinExistence type="predicted"/>
<name>A0ABV7IAW7_9RHOB</name>
<feature type="modified residue" description="4-aspartylphosphate" evidence="2">
    <location>
        <position position="59"/>
    </location>
</feature>
<dbReference type="PROSITE" id="PS50110">
    <property type="entry name" value="RESPONSE_REGULATORY"/>
    <property type="match status" value="1"/>
</dbReference>
<comment type="caution">
    <text evidence="4">The sequence shown here is derived from an EMBL/GenBank/DDBJ whole genome shotgun (WGS) entry which is preliminary data.</text>
</comment>
<dbReference type="PANTHER" id="PTHR44591">
    <property type="entry name" value="STRESS RESPONSE REGULATOR PROTEIN 1"/>
    <property type="match status" value="1"/>
</dbReference>
<evidence type="ECO:0000259" key="3">
    <source>
        <dbReference type="PROSITE" id="PS50110"/>
    </source>
</evidence>
<gene>
    <name evidence="4" type="ORF">ACFOD7_03015</name>
</gene>
<dbReference type="InterPro" id="IPR011006">
    <property type="entry name" value="CheY-like_superfamily"/>
</dbReference>
<evidence type="ECO:0000256" key="1">
    <source>
        <dbReference type="ARBA" id="ARBA00022553"/>
    </source>
</evidence>
<dbReference type="SMART" id="SM00448">
    <property type="entry name" value="REC"/>
    <property type="match status" value="1"/>
</dbReference>
<dbReference type="Pfam" id="PF00072">
    <property type="entry name" value="Response_reg"/>
    <property type="match status" value="1"/>
</dbReference>
<dbReference type="EMBL" id="JBHRTE010000010">
    <property type="protein sequence ID" value="MFC3167013.1"/>
    <property type="molecule type" value="Genomic_DNA"/>
</dbReference>
<reference evidence="5" key="1">
    <citation type="journal article" date="2019" name="Int. J. Syst. Evol. Microbiol.">
        <title>The Global Catalogue of Microorganisms (GCM) 10K type strain sequencing project: providing services to taxonomists for standard genome sequencing and annotation.</title>
        <authorList>
            <consortium name="The Broad Institute Genomics Platform"/>
            <consortium name="The Broad Institute Genome Sequencing Center for Infectious Disease"/>
            <person name="Wu L."/>
            <person name="Ma J."/>
        </authorList>
    </citation>
    <scope>NUCLEOTIDE SEQUENCE [LARGE SCALE GENOMIC DNA]</scope>
    <source>
        <strain evidence="5">KCTC 52239</strain>
    </source>
</reference>
<evidence type="ECO:0000313" key="4">
    <source>
        <dbReference type="EMBL" id="MFC3167013.1"/>
    </source>
</evidence>
<accession>A0ABV7IAW7</accession>
<dbReference type="Gene3D" id="3.40.50.2300">
    <property type="match status" value="1"/>
</dbReference>
<dbReference type="PANTHER" id="PTHR44591:SF3">
    <property type="entry name" value="RESPONSE REGULATORY DOMAIN-CONTAINING PROTEIN"/>
    <property type="match status" value="1"/>
</dbReference>
<sequence length="130" mass="14246">MLDRFARYALVVDDSPLIRMDAQAILRGAGFRVLTAAGFEDAMEILACRGHFLKLLFTDVHMPPGRMTGCDLAFRCARGWPDIGIIVTSGATPPGPADLPEGTLFIPKPFSEETVRRGVRQLVKEQSAED</sequence>
<organism evidence="4 5">
    <name type="scientific">Paracoccus fontiphilus</name>
    <dbReference type="NCBI Taxonomy" id="1815556"/>
    <lineage>
        <taxon>Bacteria</taxon>
        <taxon>Pseudomonadati</taxon>
        <taxon>Pseudomonadota</taxon>
        <taxon>Alphaproteobacteria</taxon>
        <taxon>Rhodobacterales</taxon>
        <taxon>Paracoccaceae</taxon>
        <taxon>Paracoccus</taxon>
    </lineage>
</organism>
<dbReference type="RefSeq" id="WP_207465247.1">
    <property type="nucleotide sequence ID" value="NZ_JAFNAW010000003.1"/>
</dbReference>
<dbReference type="InterPro" id="IPR050595">
    <property type="entry name" value="Bact_response_regulator"/>
</dbReference>
<keyword evidence="1 2" id="KW-0597">Phosphoprotein</keyword>
<keyword evidence="5" id="KW-1185">Reference proteome</keyword>
<protein>
    <submittedName>
        <fullName evidence="4">Response regulator</fullName>
    </submittedName>
</protein>
<feature type="domain" description="Response regulatory" evidence="3">
    <location>
        <begin position="8"/>
        <end position="123"/>
    </location>
</feature>
<dbReference type="SUPFAM" id="SSF52172">
    <property type="entry name" value="CheY-like"/>
    <property type="match status" value="1"/>
</dbReference>
<evidence type="ECO:0000313" key="5">
    <source>
        <dbReference type="Proteomes" id="UP001595557"/>
    </source>
</evidence>